<evidence type="ECO:0008006" key="12">
    <source>
        <dbReference type="Google" id="ProtNLM"/>
    </source>
</evidence>
<feature type="transmembrane region" description="Helical" evidence="9">
    <location>
        <begin position="558"/>
        <end position="578"/>
    </location>
</feature>
<evidence type="ECO:0000313" key="11">
    <source>
        <dbReference type="Proteomes" id="UP001150907"/>
    </source>
</evidence>
<dbReference type="SUPFAM" id="SSF81340">
    <property type="entry name" value="Clc chloride channel"/>
    <property type="match status" value="1"/>
</dbReference>
<feature type="transmembrane region" description="Helical" evidence="9">
    <location>
        <begin position="631"/>
        <end position="655"/>
    </location>
</feature>
<evidence type="ECO:0000256" key="2">
    <source>
        <dbReference type="ARBA" id="ARBA00022448"/>
    </source>
</evidence>
<evidence type="ECO:0000256" key="5">
    <source>
        <dbReference type="ARBA" id="ARBA00023065"/>
    </source>
</evidence>
<dbReference type="SUPFAM" id="SSF54631">
    <property type="entry name" value="CBS-domain pair"/>
    <property type="match status" value="1"/>
</dbReference>
<evidence type="ECO:0000256" key="7">
    <source>
        <dbReference type="ARBA" id="ARBA00023214"/>
    </source>
</evidence>
<dbReference type="PANTHER" id="PTHR45711:SF6">
    <property type="entry name" value="CHLORIDE CHANNEL PROTEIN"/>
    <property type="match status" value="1"/>
</dbReference>
<feature type="transmembrane region" description="Helical" evidence="9">
    <location>
        <begin position="313"/>
        <end position="339"/>
    </location>
</feature>
<dbReference type="Gene3D" id="1.10.3080.10">
    <property type="entry name" value="Clc chloride channel"/>
    <property type="match status" value="1"/>
</dbReference>
<dbReference type="InterPro" id="IPR046342">
    <property type="entry name" value="CBS_dom_sf"/>
</dbReference>
<dbReference type="PRINTS" id="PR00762">
    <property type="entry name" value="CLCHANNEL"/>
</dbReference>
<dbReference type="EMBL" id="JANBQF010000276">
    <property type="protein sequence ID" value="KAJ2002718.1"/>
    <property type="molecule type" value="Genomic_DNA"/>
</dbReference>
<proteinExistence type="predicted"/>
<organism evidence="10 11">
    <name type="scientific">Coemansia thaxteri</name>
    <dbReference type="NCBI Taxonomy" id="2663907"/>
    <lineage>
        <taxon>Eukaryota</taxon>
        <taxon>Fungi</taxon>
        <taxon>Fungi incertae sedis</taxon>
        <taxon>Zoopagomycota</taxon>
        <taxon>Kickxellomycotina</taxon>
        <taxon>Kickxellomycetes</taxon>
        <taxon>Kickxellales</taxon>
        <taxon>Kickxellaceae</taxon>
        <taxon>Coemansia</taxon>
    </lineage>
</organism>
<feature type="transmembrane region" description="Helical" evidence="9">
    <location>
        <begin position="662"/>
        <end position="682"/>
    </location>
</feature>
<dbReference type="GO" id="GO:0005247">
    <property type="term" value="F:voltage-gated chloride channel activity"/>
    <property type="evidence" value="ECO:0007669"/>
    <property type="project" value="TreeGrafter"/>
</dbReference>
<dbReference type="CDD" id="cd03684">
    <property type="entry name" value="ClC_3_like"/>
    <property type="match status" value="1"/>
</dbReference>
<dbReference type="Proteomes" id="UP001150907">
    <property type="component" value="Unassembled WGS sequence"/>
</dbReference>
<sequence length="1020" mass="110804">MGGRIGYIEAHHRRHSSSNSSSNAMGEAAPSSARAPREPPAASPPAAAGSWRRSVPVRDLDTNSEDDGARPKLGRSRSQHDAVNPQNRPIPFPMLRAEDEAPTSWLIPRVRSVLYDSEHLMGAAQLGRKNKGKGIRAWYSSYTTIDWLHDDIREQARLRALRAVGGTRGWWLNHVWDPAQGWLLVVLVGTLCGLFAGFISEWTELLASWKTGYCRADWRLSKEICCRESAFECEFWHAWEPRLLFGNATVFVAIGTAYTLIAAVLVVRSATRVTVTNRGVSSSVETSVSPTVKIAYYGAGSGIPEVKSILAGFVIHGFLGVRILVVKTLGLILCCASGIMAGKEGPMVQIASSLGNISTRIFDKYYKNEAKKREIISAAAAAGVSVAFGAPIGGVLFSLEEVSYFFPNKTMLRSLTCALVAALVLKAYDPFGSGKLVLFQTTYDMDYHWFEMLPFVVIGVFGGLYGALFCRLNMAVNRLRKNMRIGRYPIIEVVVITAATLAISYHNPFTRIGLGELVGSLFQECPAAGSRRPYGSQDAAIEDLLCVTGQQLADYLPLLSLLGLALLNRAAFAIVTFGMRVPSGLVLPSMSIGAVFGRIVGSYMEYLTRAYAGAPVFAQCPPDTRCIIPGIYALVGAGATLTGATHTTIAVVAILMELTGNLIYTLPVLVGVLTARWVAGYFSPSGIYDMLLEHAGHPYFDTKTQYVHTRRTAAELMQTDLETICVDYENENSLTLLSARLTRISDRGLADGGFPIVNARGHLLGWLACAELEFAVTRCQGLDPGIVCFFNNPLWQVDYILQDPTAIPHCRTPANFTKAKARSTAASKRSLPTTTSNRNGGIGPSNTCPAPAASSPLDRLRRKWRRLCSGFSSGLATDNMAARPLLGGTGAGQLPLYQSAGQTLSSDYSVSSEASIDDDALQSDHGSSLLSNSLDEPLLRRHNHIKMPHFQDRSNDFTPFVDQTPLTISTNAPIELVANLLSRLGVSYLCVVDRGIYCGVIFKKAYIGYVKELGETGYTR</sequence>
<dbReference type="AlphaFoldDB" id="A0A9W8BEH5"/>
<feature type="transmembrane region" description="Helical" evidence="9">
    <location>
        <begin position="448"/>
        <end position="468"/>
    </location>
</feature>
<feature type="region of interest" description="Disordered" evidence="8">
    <location>
        <begin position="818"/>
        <end position="856"/>
    </location>
</feature>
<dbReference type="InterPro" id="IPR014743">
    <property type="entry name" value="Cl-channel_core"/>
</dbReference>
<keyword evidence="11" id="KW-1185">Reference proteome</keyword>
<dbReference type="PANTHER" id="PTHR45711">
    <property type="entry name" value="CHLORIDE CHANNEL PROTEIN"/>
    <property type="match status" value="1"/>
</dbReference>
<keyword evidence="3 9" id="KW-0812">Transmembrane</keyword>
<keyword evidence="2" id="KW-0813">Transport</keyword>
<dbReference type="OrthoDB" id="431497at2759"/>
<evidence type="ECO:0000256" key="3">
    <source>
        <dbReference type="ARBA" id="ARBA00022692"/>
    </source>
</evidence>
<keyword evidence="5" id="KW-0406">Ion transport</keyword>
<feature type="transmembrane region" description="Helical" evidence="9">
    <location>
        <begin position="244"/>
        <end position="267"/>
    </location>
</feature>
<feature type="transmembrane region" description="Helical" evidence="9">
    <location>
        <begin position="411"/>
        <end position="428"/>
    </location>
</feature>
<dbReference type="GO" id="GO:0005794">
    <property type="term" value="C:Golgi apparatus"/>
    <property type="evidence" value="ECO:0007669"/>
    <property type="project" value="TreeGrafter"/>
</dbReference>
<feature type="region of interest" description="Disordered" evidence="8">
    <location>
        <begin position="1"/>
        <end position="93"/>
    </location>
</feature>
<feature type="transmembrane region" description="Helical" evidence="9">
    <location>
        <begin position="585"/>
        <end position="604"/>
    </location>
</feature>
<comment type="caution">
    <text evidence="10">The sequence shown here is derived from an EMBL/GenBank/DDBJ whole genome shotgun (WGS) entry which is preliminary data.</text>
</comment>
<protein>
    <recommendedName>
        <fullName evidence="12">Chloride channel protein</fullName>
    </recommendedName>
</protein>
<name>A0A9W8BEH5_9FUNG</name>
<reference evidence="10" key="1">
    <citation type="submission" date="2022-07" db="EMBL/GenBank/DDBJ databases">
        <title>Phylogenomic reconstructions and comparative analyses of Kickxellomycotina fungi.</title>
        <authorList>
            <person name="Reynolds N.K."/>
            <person name="Stajich J.E."/>
            <person name="Barry K."/>
            <person name="Grigoriev I.V."/>
            <person name="Crous P."/>
            <person name="Smith M.E."/>
        </authorList>
    </citation>
    <scope>NUCLEOTIDE SEQUENCE</scope>
    <source>
        <strain evidence="10">IMI 214461</strain>
    </source>
</reference>
<dbReference type="Pfam" id="PF00654">
    <property type="entry name" value="Voltage_CLC"/>
    <property type="match status" value="1"/>
</dbReference>
<evidence type="ECO:0000313" key="10">
    <source>
        <dbReference type="EMBL" id="KAJ2002718.1"/>
    </source>
</evidence>
<feature type="transmembrane region" description="Helical" evidence="9">
    <location>
        <begin position="488"/>
        <end position="506"/>
    </location>
</feature>
<keyword evidence="6 9" id="KW-0472">Membrane</keyword>
<evidence type="ECO:0000256" key="8">
    <source>
        <dbReference type="SAM" id="MobiDB-lite"/>
    </source>
</evidence>
<evidence type="ECO:0000256" key="9">
    <source>
        <dbReference type="SAM" id="Phobius"/>
    </source>
</evidence>
<comment type="subcellular location">
    <subcellularLocation>
        <location evidence="1">Membrane</location>
        <topology evidence="1">Multi-pass membrane protein</topology>
    </subcellularLocation>
</comment>
<keyword evidence="7" id="KW-0868">Chloride</keyword>
<evidence type="ECO:0000256" key="6">
    <source>
        <dbReference type="ARBA" id="ARBA00023136"/>
    </source>
</evidence>
<feature type="compositionally biased region" description="Polar residues" evidence="8">
    <location>
        <begin position="831"/>
        <end position="848"/>
    </location>
</feature>
<evidence type="ECO:0000256" key="4">
    <source>
        <dbReference type="ARBA" id="ARBA00022989"/>
    </source>
</evidence>
<evidence type="ECO:0000256" key="1">
    <source>
        <dbReference type="ARBA" id="ARBA00004141"/>
    </source>
</evidence>
<dbReference type="GO" id="GO:0005769">
    <property type="term" value="C:early endosome"/>
    <property type="evidence" value="ECO:0007669"/>
    <property type="project" value="TreeGrafter"/>
</dbReference>
<dbReference type="GO" id="GO:0005886">
    <property type="term" value="C:plasma membrane"/>
    <property type="evidence" value="ECO:0007669"/>
    <property type="project" value="TreeGrafter"/>
</dbReference>
<keyword evidence="4 9" id="KW-1133">Transmembrane helix</keyword>
<dbReference type="InterPro" id="IPR001807">
    <property type="entry name" value="ClC"/>
</dbReference>
<accession>A0A9W8BEH5</accession>
<feature type="transmembrane region" description="Helical" evidence="9">
    <location>
        <begin position="375"/>
        <end position="399"/>
    </location>
</feature>
<feature type="compositionally biased region" description="Low complexity" evidence="8">
    <location>
        <begin position="17"/>
        <end position="34"/>
    </location>
</feature>
<gene>
    <name evidence="10" type="ORF">H4R26_003464</name>
</gene>
<feature type="transmembrane region" description="Helical" evidence="9">
    <location>
        <begin position="181"/>
        <end position="199"/>
    </location>
</feature>